<name>A0AAV0NPX6_9ROSI</name>
<accession>A0AAV0NPX6</accession>
<dbReference type="Proteomes" id="UP001154282">
    <property type="component" value="Unassembled WGS sequence"/>
</dbReference>
<comment type="caution">
    <text evidence="3">The sequence shown here is derived from an EMBL/GenBank/DDBJ whole genome shotgun (WGS) entry which is preliminary data.</text>
</comment>
<evidence type="ECO:0008006" key="5">
    <source>
        <dbReference type="Google" id="ProtNLM"/>
    </source>
</evidence>
<evidence type="ECO:0000313" key="4">
    <source>
        <dbReference type="Proteomes" id="UP001154282"/>
    </source>
</evidence>
<evidence type="ECO:0000256" key="1">
    <source>
        <dbReference type="ARBA" id="ARBA00001933"/>
    </source>
</evidence>
<protein>
    <recommendedName>
        <fullName evidence="5">Tryptophan synthase</fullName>
    </recommendedName>
</protein>
<keyword evidence="4" id="KW-1185">Reference proteome</keyword>
<proteinExistence type="predicted"/>
<dbReference type="PANTHER" id="PTHR48077">
    <property type="entry name" value="TRYPTOPHAN SYNTHASE-RELATED"/>
    <property type="match status" value="1"/>
</dbReference>
<sequence length="131" mass="15181">VAFWFDYYTFVVRSSLWPCWNRLDYPGVGPEHSFLKEKGRAEYYCVTDEEALEVPWRAHVVHLIFWLTSLVLETFKRVSRLEGIIPALETSHALAYIEKLCPTLPDKTKVVLNCSGRGDKDVQTAIKYLKV</sequence>
<dbReference type="AlphaFoldDB" id="A0AAV0NPX6"/>
<dbReference type="GO" id="GO:0004834">
    <property type="term" value="F:tryptophan synthase activity"/>
    <property type="evidence" value="ECO:0007669"/>
    <property type="project" value="InterPro"/>
</dbReference>
<gene>
    <name evidence="3" type="ORF">LITE_LOCUS34562</name>
</gene>
<organism evidence="3 4">
    <name type="scientific">Linum tenue</name>
    <dbReference type="NCBI Taxonomy" id="586396"/>
    <lineage>
        <taxon>Eukaryota</taxon>
        <taxon>Viridiplantae</taxon>
        <taxon>Streptophyta</taxon>
        <taxon>Embryophyta</taxon>
        <taxon>Tracheophyta</taxon>
        <taxon>Spermatophyta</taxon>
        <taxon>Magnoliopsida</taxon>
        <taxon>eudicotyledons</taxon>
        <taxon>Gunneridae</taxon>
        <taxon>Pentapetalae</taxon>
        <taxon>rosids</taxon>
        <taxon>fabids</taxon>
        <taxon>Malpighiales</taxon>
        <taxon>Linaceae</taxon>
        <taxon>Linum</taxon>
    </lineage>
</organism>
<dbReference type="GO" id="GO:0005737">
    <property type="term" value="C:cytoplasm"/>
    <property type="evidence" value="ECO:0007669"/>
    <property type="project" value="TreeGrafter"/>
</dbReference>
<dbReference type="EMBL" id="CAMGYJ010000008">
    <property type="protein sequence ID" value="CAI0460629.1"/>
    <property type="molecule type" value="Genomic_DNA"/>
</dbReference>
<reference evidence="3" key="1">
    <citation type="submission" date="2022-08" db="EMBL/GenBank/DDBJ databases">
        <authorList>
            <person name="Gutierrez-Valencia J."/>
        </authorList>
    </citation>
    <scope>NUCLEOTIDE SEQUENCE</scope>
</reference>
<evidence type="ECO:0000313" key="3">
    <source>
        <dbReference type="EMBL" id="CAI0460629.1"/>
    </source>
</evidence>
<keyword evidence="2" id="KW-0663">Pyridoxal phosphate</keyword>
<dbReference type="SUPFAM" id="SSF53686">
    <property type="entry name" value="Tryptophan synthase beta subunit-like PLP-dependent enzymes"/>
    <property type="match status" value="1"/>
</dbReference>
<evidence type="ECO:0000256" key="2">
    <source>
        <dbReference type="ARBA" id="ARBA00022898"/>
    </source>
</evidence>
<dbReference type="InterPro" id="IPR036052">
    <property type="entry name" value="TrpB-like_PALP_sf"/>
</dbReference>
<dbReference type="Gene3D" id="3.40.50.1100">
    <property type="match status" value="2"/>
</dbReference>
<feature type="non-terminal residue" evidence="3">
    <location>
        <position position="1"/>
    </location>
</feature>
<dbReference type="InterPro" id="IPR023026">
    <property type="entry name" value="Trp_synth_beta/beta-like"/>
</dbReference>
<comment type="cofactor">
    <cofactor evidence="1">
        <name>pyridoxal 5'-phosphate</name>
        <dbReference type="ChEBI" id="CHEBI:597326"/>
    </cofactor>
</comment>
<dbReference type="PANTHER" id="PTHR48077:SF3">
    <property type="entry name" value="TRYPTOPHAN SYNTHASE"/>
    <property type="match status" value="1"/>
</dbReference>